<evidence type="ECO:0000313" key="3">
    <source>
        <dbReference type="EMBL" id="VAV95677.1"/>
    </source>
</evidence>
<comment type="similarity">
    <text evidence="1">Belongs to the AHA1 family.</text>
</comment>
<feature type="domain" description="Activator of Hsp90 ATPase homologue 1/2-like C-terminal" evidence="2">
    <location>
        <begin position="22"/>
        <end position="143"/>
    </location>
</feature>
<reference evidence="3" key="1">
    <citation type="submission" date="2018-06" db="EMBL/GenBank/DDBJ databases">
        <authorList>
            <person name="Zhirakovskaya E."/>
        </authorList>
    </citation>
    <scope>NUCLEOTIDE SEQUENCE</scope>
</reference>
<dbReference type="AlphaFoldDB" id="A0A3B0RU16"/>
<dbReference type="InterPro" id="IPR013538">
    <property type="entry name" value="ASHA1/2-like_C"/>
</dbReference>
<dbReference type="Pfam" id="PF08327">
    <property type="entry name" value="AHSA1"/>
    <property type="match status" value="1"/>
</dbReference>
<accession>A0A3B0RU16</accession>
<dbReference type="InterPro" id="IPR023393">
    <property type="entry name" value="START-like_dom_sf"/>
</dbReference>
<protein>
    <recommendedName>
        <fullName evidence="2">Activator of Hsp90 ATPase homologue 1/2-like C-terminal domain-containing protein</fullName>
    </recommendedName>
</protein>
<gene>
    <name evidence="3" type="ORF">MNBD_ALPHA02-160</name>
</gene>
<dbReference type="EMBL" id="UOED01000103">
    <property type="protein sequence ID" value="VAV95677.1"/>
    <property type="molecule type" value="Genomic_DNA"/>
</dbReference>
<evidence type="ECO:0000259" key="2">
    <source>
        <dbReference type="Pfam" id="PF08327"/>
    </source>
</evidence>
<sequence length="148" mass="16926">MGNMNNYIAVIYTNVSPKDAFFVVAQEIGSWWSEFEGNLDKLGDEAAFSFKPNPTTWTFRVTGYEEGRYFELECIKANHIHEGLPETIHEEWLNTKLIFEIEPDGGGSKITLTHNGLVPTLDCYEICVSGWDHFFKDSLKNYLDFNSA</sequence>
<name>A0A3B0RU16_9ZZZZ</name>
<organism evidence="3">
    <name type="scientific">hydrothermal vent metagenome</name>
    <dbReference type="NCBI Taxonomy" id="652676"/>
    <lineage>
        <taxon>unclassified sequences</taxon>
        <taxon>metagenomes</taxon>
        <taxon>ecological metagenomes</taxon>
    </lineage>
</organism>
<evidence type="ECO:0000256" key="1">
    <source>
        <dbReference type="ARBA" id="ARBA00006817"/>
    </source>
</evidence>
<dbReference type="Gene3D" id="3.30.530.20">
    <property type="match status" value="1"/>
</dbReference>
<proteinExistence type="inferred from homology"/>
<dbReference type="SUPFAM" id="SSF55961">
    <property type="entry name" value="Bet v1-like"/>
    <property type="match status" value="1"/>
</dbReference>